<comment type="caution">
    <text evidence="1">The sequence shown here is derived from an EMBL/GenBank/DDBJ whole genome shotgun (WGS) entry which is preliminary data.</text>
</comment>
<proteinExistence type="predicted"/>
<dbReference type="EMBL" id="PKPP01008323">
    <property type="protein sequence ID" value="PWA50993.1"/>
    <property type="molecule type" value="Genomic_DNA"/>
</dbReference>
<accession>A0A2U1LPR4</accession>
<dbReference type="AlphaFoldDB" id="A0A2U1LPR4"/>
<keyword evidence="2" id="KW-1185">Reference proteome</keyword>
<evidence type="ECO:0000313" key="1">
    <source>
        <dbReference type="EMBL" id="PWA50993.1"/>
    </source>
</evidence>
<name>A0A2U1LPR4_ARTAN</name>
<protein>
    <submittedName>
        <fullName evidence="1">Uncharacterized protein</fullName>
    </submittedName>
</protein>
<gene>
    <name evidence="1" type="ORF">CTI12_AA466810</name>
</gene>
<sequence length="62" mass="6898">MIKHTSDDQLRVSDDHLQISLLIAVGRLGSDLEHSVYSGTVSIAYFNVFKFEALDLVNAFIS</sequence>
<reference evidence="1 2" key="1">
    <citation type="journal article" date="2018" name="Mol. Plant">
        <title>The genome of Artemisia annua provides insight into the evolution of Asteraceae family and artemisinin biosynthesis.</title>
        <authorList>
            <person name="Shen Q."/>
            <person name="Zhang L."/>
            <person name="Liao Z."/>
            <person name="Wang S."/>
            <person name="Yan T."/>
            <person name="Shi P."/>
            <person name="Liu M."/>
            <person name="Fu X."/>
            <person name="Pan Q."/>
            <person name="Wang Y."/>
            <person name="Lv Z."/>
            <person name="Lu X."/>
            <person name="Zhang F."/>
            <person name="Jiang W."/>
            <person name="Ma Y."/>
            <person name="Chen M."/>
            <person name="Hao X."/>
            <person name="Li L."/>
            <person name="Tang Y."/>
            <person name="Lv G."/>
            <person name="Zhou Y."/>
            <person name="Sun X."/>
            <person name="Brodelius P.E."/>
            <person name="Rose J.K.C."/>
            <person name="Tang K."/>
        </authorList>
    </citation>
    <scope>NUCLEOTIDE SEQUENCE [LARGE SCALE GENOMIC DNA]</scope>
    <source>
        <strain evidence="2">cv. Huhao1</strain>
        <tissue evidence="1">Leaf</tissue>
    </source>
</reference>
<evidence type="ECO:0000313" key="2">
    <source>
        <dbReference type="Proteomes" id="UP000245207"/>
    </source>
</evidence>
<dbReference type="Proteomes" id="UP000245207">
    <property type="component" value="Unassembled WGS sequence"/>
</dbReference>
<organism evidence="1 2">
    <name type="scientific">Artemisia annua</name>
    <name type="common">Sweet wormwood</name>
    <dbReference type="NCBI Taxonomy" id="35608"/>
    <lineage>
        <taxon>Eukaryota</taxon>
        <taxon>Viridiplantae</taxon>
        <taxon>Streptophyta</taxon>
        <taxon>Embryophyta</taxon>
        <taxon>Tracheophyta</taxon>
        <taxon>Spermatophyta</taxon>
        <taxon>Magnoliopsida</taxon>
        <taxon>eudicotyledons</taxon>
        <taxon>Gunneridae</taxon>
        <taxon>Pentapetalae</taxon>
        <taxon>asterids</taxon>
        <taxon>campanulids</taxon>
        <taxon>Asterales</taxon>
        <taxon>Asteraceae</taxon>
        <taxon>Asteroideae</taxon>
        <taxon>Anthemideae</taxon>
        <taxon>Artemisiinae</taxon>
        <taxon>Artemisia</taxon>
    </lineage>
</organism>